<sequence>MLLRLTLLLLTSPWLSDTFVAYDRRNRVDELVTPPPDDVTRHASFYRPSVKVAFVNSEARHRMATRLAGGKVRIVQTPSKVVPVLVEDEKIQIRFGGGPKMHLPYPRVAVYQPSGPLRWHTEATEAPNFSAQPALYLPSRFHRNDANVVVVFKRKEKRLN</sequence>
<keyword evidence="3" id="KW-1185">Reference proteome</keyword>
<reference evidence="2" key="1">
    <citation type="submission" date="2020-10" db="EMBL/GenBank/DDBJ databases">
        <authorList>
            <person name="Kikuchi T."/>
        </authorList>
    </citation>
    <scope>NUCLEOTIDE SEQUENCE</scope>
    <source>
        <strain evidence="2">NKZ352</strain>
    </source>
</reference>
<name>A0A8S1HA55_9PELO</name>
<dbReference type="OrthoDB" id="5823647at2759"/>
<dbReference type="AlphaFoldDB" id="A0A8S1HA55"/>
<proteinExistence type="predicted"/>
<keyword evidence="1" id="KW-0732">Signal</keyword>
<dbReference type="EMBL" id="CAJGYM010000026">
    <property type="protein sequence ID" value="CAD6192284.1"/>
    <property type="molecule type" value="Genomic_DNA"/>
</dbReference>
<organism evidence="2 3">
    <name type="scientific">Caenorhabditis auriculariae</name>
    <dbReference type="NCBI Taxonomy" id="2777116"/>
    <lineage>
        <taxon>Eukaryota</taxon>
        <taxon>Metazoa</taxon>
        <taxon>Ecdysozoa</taxon>
        <taxon>Nematoda</taxon>
        <taxon>Chromadorea</taxon>
        <taxon>Rhabditida</taxon>
        <taxon>Rhabditina</taxon>
        <taxon>Rhabditomorpha</taxon>
        <taxon>Rhabditoidea</taxon>
        <taxon>Rhabditidae</taxon>
        <taxon>Peloderinae</taxon>
        <taxon>Caenorhabditis</taxon>
    </lineage>
</organism>
<dbReference type="Proteomes" id="UP000835052">
    <property type="component" value="Unassembled WGS sequence"/>
</dbReference>
<evidence type="ECO:0000256" key="1">
    <source>
        <dbReference type="SAM" id="SignalP"/>
    </source>
</evidence>
<gene>
    <name evidence="2" type="ORF">CAUJ_LOCUS8203</name>
</gene>
<comment type="caution">
    <text evidence="2">The sequence shown here is derived from an EMBL/GenBank/DDBJ whole genome shotgun (WGS) entry which is preliminary data.</text>
</comment>
<evidence type="ECO:0000313" key="3">
    <source>
        <dbReference type="Proteomes" id="UP000835052"/>
    </source>
</evidence>
<protein>
    <recommendedName>
        <fullName evidence="4">Major sperm protein</fullName>
    </recommendedName>
</protein>
<feature type="signal peptide" evidence="1">
    <location>
        <begin position="1"/>
        <end position="16"/>
    </location>
</feature>
<feature type="chain" id="PRO_5035843717" description="Major sperm protein" evidence="1">
    <location>
        <begin position="17"/>
        <end position="160"/>
    </location>
</feature>
<evidence type="ECO:0000313" key="2">
    <source>
        <dbReference type="EMBL" id="CAD6192284.1"/>
    </source>
</evidence>
<accession>A0A8S1HA55</accession>
<evidence type="ECO:0008006" key="4">
    <source>
        <dbReference type="Google" id="ProtNLM"/>
    </source>
</evidence>